<gene>
    <name evidence="8" type="ORF">PROFUN_08848</name>
</gene>
<feature type="domain" description="Tyrosine specific protein phosphatases" evidence="7">
    <location>
        <begin position="79"/>
        <end position="148"/>
    </location>
</feature>
<dbReference type="InterPro" id="IPR029021">
    <property type="entry name" value="Prot-tyrosine_phosphatase-like"/>
</dbReference>
<dbReference type="GO" id="GO:0005737">
    <property type="term" value="C:cytoplasm"/>
    <property type="evidence" value="ECO:0007669"/>
    <property type="project" value="TreeGrafter"/>
</dbReference>
<keyword evidence="4" id="KW-0904">Protein phosphatase</keyword>
<dbReference type="InterPro" id="IPR000387">
    <property type="entry name" value="Tyr_Pase_dom"/>
</dbReference>
<keyword evidence="9" id="KW-1185">Reference proteome</keyword>
<dbReference type="InterPro" id="IPR000340">
    <property type="entry name" value="Dual-sp_phosphatase_cat-dom"/>
</dbReference>
<feature type="domain" description="Tyrosine-protein phosphatase" evidence="6">
    <location>
        <begin position="5"/>
        <end position="159"/>
    </location>
</feature>
<dbReference type="PANTHER" id="PTHR10159:SF519">
    <property type="entry name" value="DUAL SPECIFICITY PROTEIN PHOSPHATASE MPK3"/>
    <property type="match status" value="1"/>
</dbReference>
<dbReference type="PANTHER" id="PTHR10159">
    <property type="entry name" value="DUAL SPECIFICITY PROTEIN PHOSPHATASE"/>
    <property type="match status" value="1"/>
</dbReference>
<dbReference type="GO" id="GO:0043409">
    <property type="term" value="P:negative regulation of MAPK cascade"/>
    <property type="evidence" value="ECO:0007669"/>
    <property type="project" value="TreeGrafter"/>
</dbReference>
<dbReference type="STRING" id="1890364.A0A2P6NIZ3"/>
<evidence type="ECO:0000256" key="3">
    <source>
        <dbReference type="ARBA" id="ARBA00022801"/>
    </source>
</evidence>
<dbReference type="OrthoDB" id="10252009at2759"/>
<evidence type="ECO:0000313" key="8">
    <source>
        <dbReference type="EMBL" id="PRP83911.1"/>
    </source>
</evidence>
<dbReference type="SMART" id="SM00195">
    <property type="entry name" value="DSPc"/>
    <property type="match status" value="1"/>
</dbReference>
<keyword evidence="3" id="KW-0378">Hydrolase</keyword>
<reference evidence="8 9" key="1">
    <citation type="journal article" date="2018" name="Genome Biol. Evol.">
        <title>Multiple Roots of Fruiting Body Formation in Amoebozoa.</title>
        <authorList>
            <person name="Hillmann F."/>
            <person name="Forbes G."/>
            <person name="Novohradska S."/>
            <person name="Ferling I."/>
            <person name="Riege K."/>
            <person name="Groth M."/>
            <person name="Westermann M."/>
            <person name="Marz M."/>
            <person name="Spaller T."/>
            <person name="Winckler T."/>
            <person name="Schaap P."/>
            <person name="Glockner G."/>
        </authorList>
    </citation>
    <scope>NUCLEOTIDE SEQUENCE [LARGE SCALE GENOMIC DNA]</scope>
    <source>
        <strain evidence="8 9">Jena</strain>
    </source>
</reference>
<dbReference type="EMBL" id="MDYQ01000073">
    <property type="protein sequence ID" value="PRP83911.1"/>
    <property type="molecule type" value="Genomic_DNA"/>
</dbReference>
<dbReference type="GO" id="GO:0004722">
    <property type="term" value="F:protein serine/threonine phosphatase activity"/>
    <property type="evidence" value="ECO:0007669"/>
    <property type="project" value="UniProtKB-EC"/>
</dbReference>
<evidence type="ECO:0000256" key="2">
    <source>
        <dbReference type="ARBA" id="ARBA00013064"/>
    </source>
</evidence>
<dbReference type="PROSITE" id="PS50056">
    <property type="entry name" value="TYR_PHOSPHATASE_2"/>
    <property type="match status" value="1"/>
</dbReference>
<evidence type="ECO:0000256" key="1">
    <source>
        <dbReference type="ARBA" id="ARBA00008601"/>
    </source>
</evidence>
<dbReference type="Gene3D" id="3.90.190.10">
    <property type="entry name" value="Protein tyrosine phosphatase superfamily"/>
    <property type="match status" value="1"/>
</dbReference>
<comment type="similarity">
    <text evidence="1">Belongs to the protein-tyrosine phosphatase family. Non-receptor class dual specificity subfamily.</text>
</comment>
<evidence type="ECO:0000259" key="7">
    <source>
        <dbReference type="PROSITE" id="PS50056"/>
    </source>
</evidence>
<organism evidence="8 9">
    <name type="scientific">Planoprotostelium fungivorum</name>
    <dbReference type="NCBI Taxonomy" id="1890364"/>
    <lineage>
        <taxon>Eukaryota</taxon>
        <taxon>Amoebozoa</taxon>
        <taxon>Evosea</taxon>
        <taxon>Variosea</taxon>
        <taxon>Cavosteliida</taxon>
        <taxon>Cavosteliaceae</taxon>
        <taxon>Planoprotostelium</taxon>
    </lineage>
</organism>
<accession>A0A2P6NIZ3</accession>
<comment type="caution">
    <text evidence="8">The sequence shown here is derived from an EMBL/GenBank/DDBJ whole genome shotgun (WGS) entry which is preliminary data.</text>
</comment>
<proteinExistence type="inferred from homology"/>
<dbReference type="InParanoid" id="A0A2P6NIZ3"/>
<evidence type="ECO:0000259" key="6">
    <source>
        <dbReference type="PROSITE" id="PS50054"/>
    </source>
</evidence>
<evidence type="ECO:0000256" key="5">
    <source>
        <dbReference type="ARBA" id="ARBA00047761"/>
    </source>
</evidence>
<dbReference type="Pfam" id="PF00782">
    <property type="entry name" value="DSPc"/>
    <property type="match status" value="1"/>
</dbReference>
<dbReference type="PROSITE" id="PS50054">
    <property type="entry name" value="TYR_PHOSPHATASE_DUAL"/>
    <property type="match status" value="1"/>
</dbReference>
<dbReference type="AlphaFoldDB" id="A0A2P6NIZ3"/>
<dbReference type="InterPro" id="IPR020422">
    <property type="entry name" value="TYR_PHOSPHATASE_DUAL_dom"/>
</dbReference>
<evidence type="ECO:0000256" key="4">
    <source>
        <dbReference type="ARBA" id="ARBA00022912"/>
    </source>
</evidence>
<dbReference type="PROSITE" id="PS00383">
    <property type="entry name" value="TYR_PHOSPHATASE_1"/>
    <property type="match status" value="1"/>
</dbReference>
<dbReference type="EC" id="3.1.3.48" evidence="2"/>
<evidence type="ECO:0000313" key="9">
    <source>
        <dbReference type="Proteomes" id="UP000241769"/>
    </source>
</evidence>
<dbReference type="GO" id="GO:0004725">
    <property type="term" value="F:protein tyrosine phosphatase activity"/>
    <property type="evidence" value="ECO:0007669"/>
    <property type="project" value="UniProtKB-EC"/>
</dbReference>
<name>A0A2P6NIZ3_9EUKA</name>
<dbReference type="InterPro" id="IPR016130">
    <property type="entry name" value="Tyr_Pase_AS"/>
</dbReference>
<sequence length="177" mass="20368">MGKIDCDEILPFLFLGSAKASKDADGLHSMGITHILNIAGRSLYPEQFVYKRSFFKDTAPLPADEEDGDEDLIPLDQLRDIFQWMDEVAHLAETSKVKLFVHCMAGMSRSPSIVIGWLVWSKKMDLAEAYRHVKERRPRIRPRILQQVALIEAERWNRQPRPDEEIAQLLNPKKGKK</sequence>
<dbReference type="Proteomes" id="UP000241769">
    <property type="component" value="Unassembled WGS sequence"/>
</dbReference>
<comment type="catalytic activity">
    <reaction evidence="5">
        <text>O-phospho-L-seryl-[protein] + H2O = L-seryl-[protein] + phosphate</text>
        <dbReference type="Rhea" id="RHEA:20629"/>
        <dbReference type="Rhea" id="RHEA-COMP:9863"/>
        <dbReference type="Rhea" id="RHEA-COMP:11604"/>
        <dbReference type="ChEBI" id="CHEBI:15377"/>
        <dbReference type="ChEBI" id="CHEBI:29999"/>
        <dbReference type="ChEBI" id="CHEBI:43474"/>
        <dbReference type="ChEBI" id="CHEBI:83421"/>
        <dbReference type="EC" id="3.1.3.16"/>
    </reaction>
</comment>
<dbReference type="SUPFAM" id="SSF52799">
    <property type="entry name" value="(Phosphotyrosine protein) phosphatases II"/>
    <property type="match status" value="1"/>
</dbReference>
<protein>
    <recommendedName>
        <fullName evidence="2">protein-tyrosine-phosphatase</fullName>
        <ecNumber evidence="2">3.1.3.48</ecNumber>
    </recommendedName>
</protein>
<dbReference type="CDD" id="cd14498">
    <property type="entry name" value="DSP"/>
    <property type="match status" value="1"/>
</dbReference>